<dbReference type="AlphaFoldDB" id="A0A1H0PRL9"/>
<evidence type="ECO:0000256" key="1">
    <source>
        <dbReference type="SAM" id="Phobius"/>
    </source>
</evidence>
<protein>
    <submittedName>
        <fullName evidence="2">Uncharacterized protein</fullName>
    </submittedName>
</protein>
<dbReference type="EMBL" id="FNIX01000005">
    <property type="protein sequence ID" value="SDP07634.1"/>
    <property type="molecule type" value="Genomic_DNA"/>
</dbReference>
<evidence type="ECO:0000313" key="2">
    <source>
        <dbReference type="EMBL" id="SDP07634.1"/>
    </source>
</evidence>
<proteinExistence type="predicted"/>
<dbReference type="OrthoDB" id="3690371at2"/>
<name>A0A1H0PRL9_9PSEU</name>
<dbReference type="Proteomes" id="UP000199691">
    <property type="component" value="Unassembled WGS sequence"/>
</dbReference>
<reference evidence="3" key="1">
    <citation type="submission" date="2016-10" db="EMBL/GenBank/DDBJ databases">
        <authorList>
            <person name="Varghese N."/>
            <person name="Submissions S."/>
        </authorList>
    </citation>
    <scope>NUCLEOTIDE SEQUENCE [LARGE SCALE GENOMIC DNA]</scope>
    <source>
        <strain evidence="3">CGMCC 4.6609</strain>
    </source>
</reference>
<keyword evidence="1" id="KW-0472">Membrane</keyword>
<evidence type="ECO:0000313" key="3">
    <source>
        <dbReference type="Proteomes" id="UP000199691"/>
    </source>
</evidence>
<feature type="transmembrane region" description="Helical" evidence="1">
    <location>
        <begin position="42"/>
        <end position="62"/>
    </location>
</feature>
<keyword evidence="1" id="KW-1133">Transmembrane helix</keyword>
<gene>
    <name evidence="2" type="ORF">SAMN05421507_105170</name>
</gene>
<sequence length="288" mass="31384">MRDLLDDDLAELYPVRGSDDVRLARLREQLFAEKARPRSRNWAGVAAAVVAVVLITGLVVFLRPDRSAPDVAEMPTAPATNLAEAAALLERSQPRGKYKHIKYETWETFSITGHGTTTALQSEFVVEVWLPTAKGQHVQTHRRPTGRTRPVPGVAMAAEYDFSKVYTGPLMWGTVCPTTPCHETSLLNPLSQNPAETIGSGSSALLSPFTTNERKAVLYRQLAAIPGVRYDNGMVTADGSKASFTLDPSTGEVTGYEERQVVAGRALPAGTVLQSTTVTYEWTDQRPS</sequence>
<keyword evidence="3" id="KW-1185">Reference proteome</keyword>
<accession>A0A1H0PRL9</accession>
<dbReference type="RefSeq" id="WP_090097940.1">
    <property type="nucleotide sequence ID" value="NZ_FNIX01000005.1"/>
</dbReference>
<organism evidence="2 3">
    <name type="scientific">Lentzea jiangxiensis</name>
    <dbReference type="NCBI Taxonomy" id="641025"/>
    <lineage>
        <taxon>Bacteria</taxon>
        <taxon>Bacillati</taxon>
        <taxon>Actinomycetota</taxon>
        <taxon>Actinomycetes</taxon>
        <taxon>Pseudonocardiales</taxon>
        <taxon>Pseudonocardiaceae</taxon>
        <taxon>Lentzea</taxon>
    </lineage>
</organism>
<dbReference type="STRING" id="641025.SAMN05421507_105170"/>
<keyword evidence="1" id="KW-0812">Transmembrane</keyword>